<dbReference type="STRING" id="6832.A0A553PAH4"/>
<keyword evidence="10" id="KW-1185">Reference proteome</keyword>
<dbReference type="Proteomes" id="UP000318571">
    <property type="component" value="Chromosome 2"/>
</dbReference>
<evidence type="ECO:0000256" key="6">
    <source>
        <dbReference type="ARBA" id="ARBA00023136"/>
    </source>
</evidence>
<proteinExistence type="inferred from homology"/>
<feature type="transmembrane region" description="Helical" evidence="8">
    <location>
        <begin position="466"/>
        <end position="485"/>
    </location>
</feature>
<evidence type="ECO:0000256" key="5">
    <source>
        <dbReference type="ARBA" id="ARBA00022989"/>
    </source>
</evidence>
<keyword evidence="6 8" id="KW-0472">Membrane</keyword>
<dbReference type="PANTHER" id="PTHR12185:SF14">
    <property type="entry name" value="CHOLESTEROL UPTAKE PROTEIN 1"/>
    <property type="match status" value="1"/>
</dbReference>
<sequence length="688" mass="79168">MIWYKYGAVTRQRQVTIISAKVGTEYNNQSSHDSEAHFVYRLDLGNFPPRTVRIRAEVRPNISPDHPLRVTIRSNQGTTNWNVPLLVNSVKINYMERTLCLLDDVISSPDRQEITVVVSTSSRNKVDFTLKLFEVEDFTTDMNQVSSLTGVDTATPVYRFVNLQPFEKTALLRVKVTSEDQDVCALISIQPYLCPVLDMERTVRFRGSYQSMLEISSFIIDPDEYEHVTTTEFPDECEITSSNEATDAPASSQNIIKDQTDIEQIENGKSKPRPKYVHELATTAKDREQLKLFKRMFQRSDLYLWLVLMMGIFYTIPAIQLMLSYQDKLLTSGDQDICYYNFLCSVPVGVVRDFNHIFSNIWYMALGILFVILSAYRKSVHLKFITELAKVDPAEVSSEYGIPQHFGILFAMGYAMVFEGILSACYHVCPTSENFQFDTTFMYVIATLSFMKIYQFRHPDIASNAYKVFFGLGLIMFFEVMGIFFGTTLFWILALVTYFGLSLVLTSIIYHSGRWSLDWKIFPKLARASYKVIKQRDFHGVSKKRLVLVIILNLINIFFIVYGAVFQPGISSFLLGIFIANLLTYAVYYIVMKVYHKERITWTTVIYIVLGVICWIPALYFFVSIKASSDLSPAESRNLNGECIVLDLFDNHDLWHMFSAAGLFFCFMMLMSLDDGLFYTPRDQIHIF</sequence>
<feature type="transmembrane region" description="Helical" evidence="8">
    <location>
        <begin position="546"/>
        <end position="566"/>
    </location>
</feature>
<keyword evidence="3 8" id="KW-0812">Transmembrane</keyword>
<feature type="transmembrane region" description="Helical" evidence="8">
    <location>
        <begin position="572"/>
        <end position="592"/>
    </location>
</feature>
<name>A0A553PAH4_TIGCA</name>
<feature type="transmembrane region" description="Helical" evidence="8">
    <location>
        <begin position="491"/>
        <end position="510"/>
    </location>
</feature>
<comment type="caution">
    <text evidence="9">The sequence shown here is derived from an EMBL/GenBank/DDBJ whole genome shotgun (WGS) entry which is preliminary data.</text>
</comment>
<evidence type="ECO:0000256" key="7">
    <source>
        <dbReference type="ARBA" id="ARBA00023180"/>
    </source>
</evidence>
<dbReference type="GO" id="GO:0003725">
    <property type="term" value="F:double-stranded RNA binding"/>
    <property type="evidence" value="ECO:0007669"/>
    <property type="project" value="TreeGrafter"/>
</dbReference>
<comment type="similarity">
    <text evidence="2">Belongs to the SID1 family.</text>
</comment>
<comment type="subcellular location">
    <subcellularLocation>
        <location evidence="1">Membrane</location>
        <topology evidence="1">Multi-pass membrane protein</topology>
    </subcellularLocation>
</comment>
<evidence type="ECO:0000256" key="4">
    <source>
        <dbReference type="ARBA" id="ARBA00022729"/>
    </source>
</evidence>
<dbReference type="GO" id="GO:0005886">
    <property type="term" value="C:plasma membrane"/>
    <property type="evidence" value="ECO:0007669"/>
    <property type="project" value="TreeGrafter"/>
</dbReference>
<keyword evidence="5 8" id="KW-1133">Transmembrane helix</keyword>
<feature type="transmembrane region" description="Helical" evidence="8">
    <location>
        <begin position="654"/>
        <end position="673"/>
    </location>
</feature>
<dbReference type="GO" id="GO:0005764">
    <property type="term" value="C:lysosome"/>
    <property type="evidence" value="ECO:0007669"/>
    <property type="project" value="TreeGrafter"/>
</dbReference>
<evidence type="ECO:0000256" key="2">
    <source>
        <dbReference type="ARBA" id="ARBA00006618"/>
    </source>
</evidence>
<dbReference type="OMA" id="NERETDQ"/>
<evidence type="ECO:0008006" key="11">
    <source>
        <dbReference type="Google" id="ProtNLM"/>
    </source>
</evidence>
<reference evidence="9 10" key="1">
    <citation type="journal article" date="2018" name="Nat. Ecol. Evol.">
        <title>Genomic signatures of mitonuclear coevolution across populations of Tigriopus californicus.</title>
        <authorList>
            <person name="Barreto F.S."/>
            <person name="Watson E.T."/>
            <person name="Lima T.G."/>
            <person name="Willett C.S."/>
            <person name="Edmands S."/>
            <person name="Li W."/>
            <person name="Burton R.S."/>
        </authorList>
    </citation>
    <scope>NUCLEOTIDE SEQUENCE [LARGE SCALE GENOMIC DNA]</scope>
    <source>
        <strain evidence="9 10">San Diego</strain>
    </source>
</reference>
<dbReference type="InterPro" id="IPR025958">
    <property type="entry name" value="SID1_TM_fam"/>
</dbReference>
<dbReference type="GO" id="GO:0051033">
    <property type="term" value="F:RNA transmembrane transporter activity"/>
    <property type="evidence" value="ECO:0007669"/>
    <property type="project" value="TreeGrafter"/>
</dbReference>
<dbReference type="EMBL" id="VCGU01000005">
    <property type="protein sequence ID" value="TRY74666.1"/>
    <property type="molecule type" value="Genomic_DNA"/>
</dbReference>
<feature type="transmembrane region" description="Helical" evidence="8">
    <location>
        <begin position="435"/>
        <end position="454"/>
    </location>
</feature>
<organism evidence="9 10">
    <name type="scientific">Tigriopus californicus</name>
    <name type="common">Marine copepod</name>
    <dbReference type="NCBI Taxonomy" id="6832"/>
    <lineage>
        <taxon>Eukaryota</taxon>
        <taxon>Metazoa</taxon>
        <taxon>Ecdysozoa</taxon>
        <taxon>Arthropoda</taxon>
        <taxon>Crustacea</taxon>
        <taxon>Multicrustacea</taxon>
        <taxon>Hexanauplia</taxon>
        <taxon>Copepoda</taxon>
        <taxon>Harpacticoida</taxon>
        <taxon>Harpacticidae</taxon>
        <taxon>Tigriopus</taxon>
    </lineage>
</organism>
<accession>A0A553PAH4</accession>
<evidence type="ECO:0000256" key="3">
    <source>
        <dbReference type="ARBA" id="ARBA00022692"/>
    </source>
</evidence>
<dbReference type="PANTHER" id="PTHR12185">
    <property type="entry name" value="SID1 TRANSMEMBRANE FAMILY MEMEBER"/>
    <property type="match status" value="1"/>
</dbReference>
<feature type="transmembrane region" description="Helical" evidence="8">
    <location>
        <begin position="604"/>
        <end position="623"/>
    </location>
</feature>
<evidence type="ECO:0000313" key="10">
    <source>
        <dbReference type="Proteomes" id="UP000318571"/>
    </source>
</evidence>
<gene>
    <name evidence="9" type="ORF">TCAL_00719</name>
</gene>
<evidence type="ECO:0000313" key="9">
    <source>
        <dbReference type="EMBL" id="TRY74666.1"/>
    </source>
</evidence>
<evidence type="ECO:0000256" key="8">
    <source>
        <dbReference type="SAM" id="Phobius"/>
    </source>
</evidence>
<feature type="transmembrane region" description="Helical" evidence="8">
    <location>
        <begin position="406"/>
        <end position="429"/>
    </location>
</feature>
<dbReference type="Pfam" id="PF13965">
    <property type="entry name" value="SID-1_RNA_chan"/>
    <property type="match status" value="2"/>
</dbReference>
<keyword evidence="4" id="KW-0732">Signal</keyword>
<dbReference type="AlphaFoldDB" id="A0A553PAH4"/>
<feature type="transmembrane region" description="Helical" evidence="8">
    <location>
        <begin position="302"/>
        <end position="323"/>
    </location>
</feature>
<evidence type="ECO:0000256" key="1">
    <source>
        <dbReference type="ARBA" id="ARBA00004141"/>
    </source>
</evidence>
<feature type="transmembrane region" description="Helical" evidence="8">
    <location>
        <begin position="357"/>
        <end position="376"/>
    </location>
</feature>
<keyword evidence="7" id="KW-0325">Glycoprotein</keyword>
<protein>
    <recommendedName>
        <fullName evidence="11">SID1 transmembrane family member 1</fullName>
    </recommendedName>
</protein>